<feature type="binding site" evidence="1">
    <location>
        <position position="964"/>
    </location>
    <ligand>
        <name>Zn(2+)</name>
        <dbReference type="ChEBI" id="CHEBI:29105"/>
    </ligand>
</feature>
<keyword evidence="1" id="KW-0862">Zinc</keyword>
<evidence type="ECO:0000259" key="2">
    <source>
        <dbReference type="Pfam" id="PF13575"/>
    </source>
</evidence>
<dbReference type="InterPro" id="IPR025410">
    <property type="entry name" value="Lant_dehyd"/>
</dbReference>
<evidence type="ECO:0000313" key="3">
    <source>
        <dbReference type="EMBL" id="PZW34365.1"/>
    </source>
</evidence>
<feature type="binding site" evidence="1">
    <location>
        <position position="918"/>
    </location>
    <ligand>
        <name>Zn(2+)</name>
        <dbReference type="ChEBI" id="CHEBI:29105"/>
    </ligand>
</feature>
<feature type="domain" description="Lantibiotic biosynthesis protein dehydration" evidence="2">
    <location>
        <begin position="220"/>
        <end position="592"/>
    </location>
</feature>
<dbReference type="SUPFAM" id="SSF158745">
    <property type="entry name" value="LanC-like"/>
    <property type="match status" value="1"/>
</dbReference>
<dbReference type="NCBIfam" id="TIGR03897">
    <property type="entry name" value="lanti_2_LanM"/>
    <property type="match status" value="1"/>
</dbReference>
<dbReference type="PRINTS" id="PR01955">
    <property type="entry name" value="LANCFRANKIA"/>
</dbReference>
<dbReference type="InterPro" id="IPR017146">
    <property type="entry name" value="Lanti_2_LanM"/>
</dbReference>
<proteinExistence type="predicted"/>
<dbReference type="RefSeq" id="WP_111319850.1">
    <property type="nucleotide sequence ID" value="NZ_BIFX01000001.1"/>
</dbReference>
<dbReference type="PIRSF" id="PIRSF037228">
    <property type="entry name" value="Lant_mod_RumM"/>
    <property type="match status" value="1"/>
</dbReference>
<protein>
    <submittedName>
        <fullName evidence="3">Type 2 lantibiotic biosynthesis protein LanM</fullName>
    </submittedName>
</protein>
<accession>A0A326UCY8</accession>
<dbReference type="Gene3D" id="1.50.10.20">
    <property type="match status" value="1"/>
</dbReference>
<feature type="binding site" evidence="1">
    <location>
        <position position="965"/>
    </location>
    <ligand>
        <name>Zn(2+)</name>
        <dbReference type="ChEBI" id="CHEBI:29105"/>
    </ligand>
</feature>
<dbReference type="Pfam" id="PF13575">
    <property type="entry name" value="DUF4135"/>
    <property type="match status" value="1"/>
</dbReference>
<organism evidence="3 4">
    <name type="scientific">Thermosporothrix hazakensis</name>
    <dbReference type="NCBI Taxonomy" id="644383"/>
    <lineage>
        <taxon>Bacteria</taxon>
        <taxon>Bacillati</taxon>
        <taxon>Chloroflexota</taxon>
        <taxon>Ktedonobacteria</taxon>
        <taxon>Ktedonobacterales</taxon>
        <taxon>Thermosporotrichaceae</taxon>
        <taxon>Thermosporothrix</taxon>
    </lineage>
</organism>
<dbReference type="AlphaFoldDB" id="A0A326UCY8"/>
<dbReference type="EMBL" id="QKUF01000002">
    <property type="protein sequence ID" value="PZW34365.1"/>
    <property type="molecule type" value="Genomic_DNA"/>
</dbReference>
<sequence>MFPLDIACRASNLTEREQLVTALTARYATPTCTLSAFDRWKIDSLAEKLAGYMEPQRKAELVALLSTYKRFELGLPALEEPAHALFVETHRAWLPTYQQALEIYDHASVQQRDPDIAYGRFARACEPFLHYLHRELASARHRANTLSGCEFFSSQLLDDLQLHLLGRFELPLAWAIETDAKVYCARSGINRTSTTADDYISYLNVTFSDRDAYHRFYLRFPTLGRWLAQITRFVLDNGCMLIERLTRDREALSACFSGTPIRRILSVQPGKSDYHNGGQSVTTVHVELEDGTPGTLLYKPRCVRSEVALAELQQHLATRGVIPFATYLTIARDGYGFAAMIPPHRNHVTSLEQAAQIYEETGGYLGLFHILGGSDIHLENLLVADGHAFICDGETILGVLPCGQEQPAGSLLDSVYKTGLLEWPRTDSTDMKLSGVAGGKPFQLPYAQPRISTQRLSLALSVSSEVGLHVDPTAANRVYFEGQLVEPEAFQESILRGFDRVHTWFQQHPEEATRVLTRLFADASVRFISWSTQIYMQLLLAASHPSCLMEPLEVDLIFASLRYHPRKWDHGGAMADREQASLWRLDIPIFTVRAQERTLVHDQQTPLPQPLELSPLEYATQRIKHLTPENRLRQRHYIRASLSTAEVQNPSFVASALDYARQIGEQLCMHLRPPTASAPWTSYRLTREGLAEVDISTELYNGSAGIALFLAYLDAIEPRPAFRAAAERALDHAITRRDPSQPGAFQGIGGLIYLLTHLAHLWQRPDLLVLATRLSRELATLIEQDRAFDVLGGTAGLIPVLIGLAQATTDEPLKLVQHCVRHLLQHAEHQGDTLSWPSPHPEEAKANLTGFAHGASGIGWALILAGCAIGQPEAIEAGRQAFAYEALHFDPEEQDWYDLRTRGITPNKKGLHFANAWCNGAAGIGLSRIACWSLLGDDHLLHEASLALAATLRNFHKLSNDTLCHGRSGNAELFLRFACLKQEPAFRVEANVQAQSQWRSFEKARSWLFGGANVDVFPGLMLGLAGFGMHFLRLAYPERVPSPLLLDSPQLERK</sequence>
<dbReference type="GO" id="GO:0031179">
    <property type="term" value="P:peptide modification"/>
    <property type="evidence" value="ECO:0007669"/>
    <property type="project" value="InterPro"/>
</dbReference>
<keyword evidence="4" id="KW-1185">Reference proteome</keyword>
<name>A0A326UCY8_THEHA</name>
<dbReference type="Pfam" id="PF05147">
    <property type="entry name" value="LANC_like"/>
    <property type="match status" value="1"/>
</dbReference>
<evidence type="ECO:0000313" key="4">
    <source>
        <dbReference type="Proteomes" id="UP000248806"/>
    </source>
</evidence>
<dbReference type="GO" id="GO:0046872">
    <property type="term" value="F:metal ion binding"/>
    <property type="evidence" value="ECO:0007669"/>
    <property type="project" value="UniProtKB-KW"/>
</dbReference>
<dbReference type="CDD" id="cd04792">
    <property type="entry name" value="LanM-like"/>
    <property type="match status" value="1"/>
</dbReference>
<dbReference type="OrthoDB" id="135318at2"/>
<dbReference type="PRINTS" id="PR01950">
    <property type="entry name" value="LANCSUPER"/>
</dbReference>
<dbReference type="InterPro" id="IPR007822">
    <property type="entry name" value="LANC-like"/>
</dbReference>
<gene>
    <name evidence="3" type="ORF">EI42_01202</name>
</gene>
<comment type="caution">
    <text evidence="3">The sequence shown here is derived from an EMBL/GenBank/DDBJ whole genome shotgun (WGS) entry which is preliminary data.</text>
</comment>
<dbReference type="SMART" id="SM01260">
    <property type="entry name" value="LANC_like"/>
    <property type="match status" value="1"/>
</dbReference>
<evidence type="ECO:0000256" key="1">
    <source>
        <dbReference type="PIRSR" id="PIRSR607822-1"/>
    </source>
</evidence>
<keyword evidence="1" id="KW-0479">Metal-binding</keyword>
<reference evidence="3 4" key="1">
    <citation type="submission" date="2018-06" db="EMBL/GenBank/DDBJ databases">
        <title>Genomic Encyclopedia of Archaeal and Bacterial Type Strains, Phase II (KMG-II): from individual species to whole genera.</title>
        <authorList>
            <person name="Goeker M."/>
        </authorList>
    </citation>
    <scope>NUCLEOTIDE SEQUENCE [LARGE SCALE GENOMIC DNA]</scope>
    <source>
        <strain evidence="3 4">ATCC BAA-1881</strain>
    </source>
</reference>
<dbReference type="Proteomes" id="UP000248806">
    <property type="component" value="Unassembled WGS sequence"/>
</dbReference>